<accession>A0A4V3CVF8</accession>
<evidence type="ECO:0000256" key="4">
    <source>
        <dbReference type="ARBA" id="ARBA00023002"/>
    </source>
</evidence>
<evidence type="ECO:0000256" key="7">
    <source>
        <dbReference type="SAM" id="MobiDB-lite"/>
    </source>
</evidence>
<dbReference type="Pfam" id="PF03150">
    <property type="entry name" value="CCP_MauG"/>
    <property type="match status" value="1"/>
</dbReference>
<keyword evidence="2 6" id="KW-0349">Heme</keyword>
<reference evidence="10 11" key="1">
    <citation type="submission" date="2019-03" db="EMBL/GenBank/DDBJ databases">
        <title>Genomic Encyclopedia of Type Strains, Phase IV (KMG-IV): sequencing the most valuable type-strain genomes for metagenomic binning, comparative biology and taxonomic classification.</title>
        <authorList>
            <person name="Goeker M."/>
        </authorList>
    </citation>
    <scope>NUCLEOTIDE SEQUENCE [LARGE SCALE GENOMIC DNA]</scope>
    <source>
        <strain evidence="10 11">DSM 102969</strain>
    </source>
</reference>
<dbReference type="EMBL" id="SNXY01000010">
    <property type="protein sequence ID" value="TDP82328.1"/>
    <property type="molecule type" value="Genomic_DNA"/>
</dbReference>
<keyword evidence="11" id="KW-1185">Reference proteome</keyword>
<dbReference type="AlphaFoldDB" id="A0A4V3CVF8"/>
<keyword evidence="3 6" id="KW-0479">Metal-binding</keyword>
<dbReference type="InterPro" id="IPR009056">
    <property type="entry name" value="Cyt_c-like_dom"/>
</dbReference>
<evidence type="ECO:0000313" key="10">
    <source>
        <dbReference type="EMBL" id="TDP82328.1"/>
    </source>
</evidence>
<dbReference type="InterPro" id="IPR036909">
    <property type="entry name" value="Cyt_c-like_dom_sf"/>
</dbReference>
<evidence type="ECO:0000256" key="5">
    <source>
        <dbReference type="ARBA" id="ARBA00023004"/>
    </source>
</evidence>
<proteinExistence type="predicted"/>
<evidence type="ECO:0000259" key="9">
    <source>
        <dbReference type="PROSITE" id="PS51007"/>
    </source>
</evidence>
<dbReference type="InterPro" id="IPR004852">
    <property type="entry name" value="Di-haem_cyt_c_peroxidsae"/>
</dbReference>
<protein>
    <submittedName>
        <fullName evidence="10">Cytochrome c peroxidase</fullName>
    </submittedName>
</protein>
<feature type="compositionally biased region" description="Basic and acidic residues" evidence="7">
    <location>
        <begin position="93"/>
        <end position="107"/>
    </location>
</feature>
<dbReference type="OrthoDB" id="9805202at2"/>
<evidence type="ECO:0000256" key="2">
    <source>
        <dbReference type="ARBA" id="ARBA00022617"/>
    </source>
</evidence>
<sequence>MRRLLRSAATAAVLAAAAVAPAGAADPVLPSPLTDADFPVHSRDEVELGRLLFWDRVLSGNRNIACATCHHPRFGTSDGLSLGMGEGGIGLGPDRRPDPADHPEQRIPRNAPALWNVGAKGFTVMFADGRIEVDPKRPSGFRTPLEDEMVAGFASLLSAQTMFPVLSNDEMAGHYEENDVSTLVRQGRITGPDGAWAAIARRVADIPDYATRFAAVYPEVAAGRPIAFTDISNAVAAYMTFDFRSDGSPFDAVLRGEGRLEPAAAAGMALFYGKAGCSTCHSGPLLTDMKFHAMGDPQLGPGKAERFERHQRDIGRMRVSNDPADAYAFRTPSLRNVTLTAPYGHAGAFRDLAAYVRQHCAPGSALSGYRPDAAVLPALETAKPDFAPDEGAANYPAIAAAVTLAPMVPTEAELADLLAFLKALEDPVAVAGGRLPIPDRVPSGLKVDDAGG</sequence>
<comment type="caution">
    <text evidence="10">The sequence shown here is derived from an EMBL/GenBank/DDBJ whole genome shotgun (WGS) entry which is preliminary data.</text>
</comment>
<feature type="domain" description="Cytochrome c" evidence="9">
    <location>
        <begin position="44"/>
        <end position="161"/>
    </location>
</feature>
<dbReference type="InterPro" id="IPR051395">
    <property type="entry name" value="Cytochrome_c_Peroxidase/MauG"/>
</dbReference>
<dbReference type="Gene3D" id="1.10.760.10">
    <property type="entry name" value="Cytochrome c-like domain"/>
    <property type="match status" value="2"/>
</dbReference>
<feature type="region of interest" description="Disordered" evidence="7">
    <location>
        <begin position="85"/>
        <end position="107"/>
    </location>
</feature>
<evidence type="ECO:0000256" key="3">
    <source>
        <dbReference type="ARBA" id="ARBA00022723"/>
    </source>
</evidence>
<dbReference type="PANTHER" id="PTHR30600">
    <property type="entry name" value="CYTOCHROME C PEROXIDASE-RELATED"/>
    <property type="match status" value="1"/>
</dbReference>
<dbReference type="GO" id="GO:0030313">
    <property type="term" value="C:cell envelope"/>
    <property type="evidence" value="ECO:0007669"/>
    <property type="project" value="UniProtKB-SubCell"/>
</dbReference>
<dbReference type="PROSITE" id="PS51007">
    <property type="entry name" value="CYTC"/>
    <property type="match status" value="2"/>
</dbReference>
<evidence type="ECO:0000313" key="11">
    <source>
        <dbReference type="Proteomes" id="UP000294547"/>
    </source>
</evidence>
<keyword evidence="5 6" id="KW-0408">Iron</keyword>
<organism evidence="10 11">
    <name type="scientific">Oharaeibacter diazotrophicus</name>
    <dbReference type="NCBI Taxonomy" id="1920512"/>
    <lineage>
        <taxon>Bacteria</taxon>
        <taxon>Pseudomonadati</taxon>
        <taxon>Pseudomonadota</taxon>
        <taxon>Alphaproteobacteria</taxon>
        <taxon>Hyphomicrobiales</taxon>
        <taxon>Pleomorphomonadaceae</taxon>
        <taxon>Oharaeibacter</taxon>
    </lineage>
</organism>
<feature type="chain" id="PRO_5020521167" evidence="8">
    <location>
        <begin position="25"/>
        <end position="452"/>
    </location>
</feature>
<dbReference type="RefSeq" id="WP_126539541.1">
    <property type="nucleotide sequence ID" value="NZ_BSPM01000007.1"/>
</dbReference>
<feature type="signal peptide" evidence="8">
    <location>
        <begin position="1"/>
        <end position="24"/>
    </location>
</feature>
<keyword evidence="10" id="KW-0575">Peroxidase</keyword>
<dbReference type="GO" id="GO:0020037">
    <property type="term" value="F:heme binding"/>
    <property type="evidence" value="ECO:0007669"/>
    <property type="project" value="InterPro"/>
</dbReference>
<name>A0A4V3CVF8_9HYPH</name>
<evidence type="ECO:0000256" key="6">
    <source>
        <dbReference type="PROSITE-ProRule" id="PRU00433"/>
    </source>
</evidence>
<comment type="subcellular location">
    <subcellularLocation>
        <location evidence="1">Cell envelope</location>
    </subcellularLocation>
</comment>
<dbReference type="GO" id="GO:0004130">
    <property type="term" value="F:cytochrome-c peroxidase activity"/>
    <property type="evidence" value="ECO:0007669"/>
    <property type="project" value="TreeGrafter"/>
</dbReference>
<keyword evidence="8" id="KW-0732">Signal</keyword>
<dbReference type="GO" id="GO:0009055">
    <property type="term" value="F:electron transfer activity"/>
    <property type="evidence" value="ECO:0007669"/>
    <property type="project" value="InterPro"/>
</dbReference>
<dbReference type="Proteomes" id="UP000294547">
    <property type="component" value="Unassembled WGS sequence"/>
</dbReference>
<keyword evidence="4" id="KW-0560">Oxidoreductase</keyword>
<feature type="domain" description="Cytochrome c" evidence="9">
    <location>
        <begin position="262"/>
        <end position="425"/>
    </location>
</feature>
<dbReference type="GO" id="GO:0046872">
    <property type="term" value="F:metal ion binding"/>
    <property type="evidence" value="ECO:0007669"/>
    <property type="project" value="UniProtKB-KW"/>
</dbReference>
<evidence type="ECO:0000256" key="8">
    <source>
        <dbReference type="SAM" id="SignalP"/>
    </source>
</evidence>
<gene>
    <name evidence="10" type="ORF">EDD54_3595</name>
</gene>
<dbReference type="SUPFAM" id="SSF46626">
    <property type="entry name" value="Cytochrome c"/>
    <property type="match status" value="2"/>
</dbReference>
<evidence type="ECO:0000256" key="1">
    <source>
        <dbReference type="ARBA" id="ARBA00004196"/>
    </source>
</evidence>